<dbReference type="AlphaFoldDB" id="A0A931CSG8"/>
<dbReference type="PANTHER" id="PTHR28259">
    <property type="entry name" value="FLUORIDE EXPORT PROTEIN 1-RELATED"/>
    <property type="match status" value="1"/>
</dbReference>
<organism evidence="12 13">
    <name type="scientific">Arthrobacter terrae</name>
    <dbReference type="NCBI Taxonomy" id="2935737"/>
    <lineage>
        <taxon>Bacteria</taxon>
        <taxon>Bacillati</taxon>
        <taxon>Actinomycetota</taxon>
        <taxon>Actinomycetes</taxon>
        <taxon>Micrococcales</taxon>
        <taxon>Micrococcaceae</taxon>
        <taxon>Arthrobacter</taxon>
    </lineage>
</organism>
<protein>
    <recommendedName>
        <fullName evidence="10">Fluoride-specific ion channel FluC</fullName>
    </recommendedName>
</protein>
<accession>A0A931CSG8</accession>
<evidence type="ECO:0000256" key="11">
    <source>
        <dbReference type="SAM" id="MobiDB-lite"/>
    </source>
</evidence>
<comment type="similarity">
    <text evidence="7 10">Belongs to the fluoride channel Fluc/FEX (TC 1.A.43) family.</text>
</comment>
<comment type="caution">
    <text evidence="12">The sequence shown here is derived from an EMBL/GenBank/DDBJ whole genome shotgun (WGS) entry which is preliminary data.</text>
</comment>
<keyword evidence="13" id="KW-1185">Reference proteome</keyword>
<evidence type="ECO:0000313" key="13">
    <source>
        <dbReference type="Proteomes" id="UP000655366"/>
    </source>
</evidence>
<comment type="catalytic activity">
    <reaction evidence="8">
        <text>fluoride(in) = fluoride(out)</text>
        <dbReference type="Rhea" id="RHEA:76159"/>
        <dbReference type="ChEBI" id="CHEBI:17051"/>
    </reaction>
    <physiologicalReaction direction="left-to-right" evidence="8">
        <dbReference type="Rhea" id="RHEA:76160"/>
    </physiologicalReaction>
</comment>
<comment type="function">
    <text evidence="9 10">Fluoride-specific ion channel. Important for reducing fluoride concentration in the cell, thus reducing its toxicity.</text>
</comment>
<dbReference type="GO" id="GO:0062054">
    <property type="term" value="F:fluoride channel activity"/>
    <property type="evidence" value="ECO:0007669"/>
    <property type="project" value="UniProtKB-UniRule"/>
</dbReference>
<dbReference type="Pfam" id="PF02537">
    <property type="entry name" value="CRCB"/>
    <property type="match status" value="1"/>
</dbReference>
<evidence type="ECO:0000313" key="12">
    <source>
        <dbReference type="EMBL" id="MBG0740071.1"/>
    </source>
</evidence>
<dbReference type="InterPro" id="IPR036259">
    <property type="entry name" value="MFS_trans_sf"/>
</dbReference>
<feature type="binding site" evidence="10">
    <location>
        <position position="102"/>
    </location>
    <ligand>
        <name>Na(+)</name>
        <dbReference type="ChEBI" id="CHEBI:29101"/>
        <note>structural</note>
    </ligand>
</feature>
<comment type="activity regulation">
    <text evidence="10">Na(+) is not transported, but it plays an essential structural role and its presence is essential for fluoride channel function.</text>
</comment>
<dbReference type="GO" id="GO:0005886">
    <property type="term" value="C:plasma membrane"/>
    <property type="evidence" value="ECO:0007669"/>
    <property type="project" value="UniProtKB-SubCell"/>
</dbReference>
<evidence type="ECO:0000256" key="1">
    <source>
        <dbReference type="ARBA" id="ARBA00004651"/>
    </source>
</evidence>
<evidence type="ECO:0000256" key="7">
    <source>
        <dbReference type="ARBA" id="ARBA00035120"/>
    </source>
</evidence>
<feature type="transmembrane region" description="Helical" evidence="10">
    <location>
        <begin position="123"/>
        <end position="149"/>
    </location>
</feature>
<evidence type="ECO:0000256" key="10">
    <source>
        <dbReference type="HAMAP-Rule" id="MF_00454"/>
    </source>
</evidence>
<dbReference type="Proteomes" id="UP000655366">
    <property type="component" value="Unassembled WGS sequence"/>
</dbReference>
<sequence>MESAAALPVDSDVDALAPRHRPLHLKVRYVALVALGGAVGALARYALTTVLPAPQGWPLPTLLVNLAGAFALGALLEGLSRRGPDAGRLRVARLLAGTGFMGAFTTYSTLALDAVHLFGDDRIGAAFLYLAASLFGGAAATILGIWAAAGHHRAVSRRSPVTAPGHGTGTSIGMKS</sequence>
<dbReference type="PANTHER" id="PTHR28259:SF1">
    <property type="entry name" value="FLUORIDE EXPORT PROTEIN 1-RELATED"/>
    <property type="match status" value="1"/>
</dbReference>
<evidence type="ECO:0000256" key="9">
    <source>
        <dbReference type="ARBA" id="ARBA00049940"/>
    </source>
</evidence>
<feature type="transmembrane region" description="Helical" evidence="10">
    <location>
        <begin position="91"/>
        <end position="111"/>
    </location>
</feature>
<evidence type="ECO:0000256" key="5">
    <source>
        <dbReference type="ARBA" id="ARBA00023136"/>
    </source>
</evidence>
<evidence type="ECO:0000256" key="8">
    <source>
        <dbReference type="ARBA" id="ARBA00035585"/>
    </source>
</evidence>
<name>A0A931CSG8_9MICC</name>
<keyword evidence="2 10" id="KW-1003">Cell membrane</keyword>
<evidence type="ECO:0000256" key="3">
    <source>
        <dbReference type="ARBA" id="ARBA00022692"/>
    </source>
</evidence>
<evidence type="ECO:0000256" key="2">
    <source>
        <dbReference type="ARBA" id="ARBA00022475"/>
    </source>
</evidence>
<proteinExistence type="inferred from homology"/>
<reference evidence="12 13" key="1">
    <citation type="submission" date="2020-11" db="EMBL/GenBank/DDBJ databases">
        <title>Arthrobacter antarcticus sp. nov., isolated from Antarctic Soil.</title>
        <authorList>
            <person name="Li J."/>
        </authorList>
    </citation>
    <scope>NUCLEOTIDE SEQUENCE [LARGE SCALE GENOMIC DNA]</scope>
    <source>
        <strain evidence="12 13">Z1-20</strain>
    </source>
</reference>
<keyword evidence="3 10" id="KW-0812">Transmembrane</keyword>
<feature type="binding site" evidence="10">
    <location>
        <position position="105"/>
    </location>
    <ligand>
        <name>Na(+)</name>
        <dbReference type="ChEBI" id="CHEBI:29101"/>
        <note>structural</note>
    </ligand>
</feature>
<keyword evidence="10" id="KW-0915">Sodium</keyword>
<gene>
    <name evidence="10" type="primary">fluC</name>
    <name evidence="10" type="synonym">crcB</name>
    <name evidence="12" type="ORF">IV500_11825</name>
</gene>
<keyword evidence="6 10" id="KW-0407">Ion channel</keyword>
<keyword evidence="5 10" id="KW-0472">Membrane</keyword>
<comment type="subcellular location">
    <subcellularLocation>
        <location evidence="1 10">Cell membrane</location>
        <topology evidence="1 10">Multi-pass membrane protein</topology>
    </subcellularLocation>
</comment>
<dbReference type="EMBL" id="JADNYM010000014">
    <property type="protein sequence ID" value="MBG0740071.1"/>
    <property type="molecule type" value="Genomic_DNA"/>
</dbReference>
<evidence type="ECO:0000256" key="4">
    <source>
        <dbReference type="ARBA" id="ARBA00022989"/>
    </source>
</evidence>
<feature type="transmembrane region" description="Helical" evidence="10">
    <location>
        <begin position="59"/>
        <end position="79"/>
    </location>
</feature>
<keyword evidence="10" id="KW-0813">Transport</keyword>
<keyword evidence="10" id="KW-0406">Ion transport</keyword>
<dbReference type="SUPFAM" id="SSF103473">
    <property type="entry name" value="MFS general substrate transporter"/>
    <property type="match status" value="1"/>
</dbReference>
<evidence type="ECO:0000256" key="6">
    <source>
        <dbReference type="ARBA" id="ARBA00023303"/>
    </source>
</evidence>
<dbReference type="HAMAP" id="MF_00454">
    <property type="entry name" value="FluC"/>
    <property type="match status" value="1"/>
</dbReference>
<keyword evidence="4 10" id="KW-1133">Transmembrane helix</keyword>
<dbReference type="InterPro" id="IPR003691">
    <property type="entry name" value="FluC"/>
</dbReference>
<feature type="region of interest" description="Disordered" evidence="11">
    <location>
        <begin position="157"/>
        <end position="176"/>
    </location>
</feature>
<keyword evidence="10" id="KW-0479">Metal-binding</keyword>
<dbReference type="GO" id="GO:0046872">
    <property type="term" value="F:metal ion binding"/>
    <property type="evidence" value="ECO:0007669"/>
    <property type="project" value="UniProtKB-KW"/>
</dbReference>
<feature type="transmembrane region" description="Helical" evidence="10">
    <location>
        <begin position="29"/>
        <end position="47"/>
    </location>
</feature>
<dbReference type="GO" id="GO:0140114">
    <property type="term" value="P:cellular detoxification of fluoride"/>
    <property type="evidence" value="ECO:0007669"/>
    <property type="project" value="UniProtKB-UniRule"/>
</dbReference>